<evidence type="ECO:0000256" key="1">
    <source>
        <dbReference type="ARBA" id="ARBA00022574"/>
    </source>
</evidence>
<keyword evidence="8" id="KW-1185">Reference proteome</keyword>
<dbReference type="InterPro" id="IPR036116">
    <property type="entry name" value="FN3_sf"/>
</dbReference>
<dbReference type="InterPro" id="IPR050964">
    <property type="entry name" value="Striated_Muscle_Regulatory"/>
</dbReference>
<feature type="domain" description="Fibronectin type-III" evidence="6">
    <location>
        <begin position="895"/>
        <end position="993"/>
    </location>
</feature>
<sequence length="1251" mass="137290">MSRHKERVEARLAERFGIRDALEASDEQRAINEMIQRVAKIASEDTLREDGFFFRDGQYMGARRFKETPGMVLRVLEGHTAAVRAIGIDADVLFTFGMDGVCVWAPHAPTPIARLPRHTLTSGAYRVTGAVSVRRPAPWRLELVKSTPNWDLIPVATGVFGHDGAITCCSFSPNGNVFVTGSLDTTCVLWDPRSLQVLQILNAHAGGVAACHFGAHDDAFLLTAGALDMSIKRWDVSFYTLGASSSSAQTRDVPSDAPLNGDGLETDTALLAPPRTRSDAANSKSNLNDTCVHWKQGAETHASTSTELRPPMTVASAPSTTTEIAVPTPDDAFKQDGNGVPRATPFEAVSWMQLQSRSSIFAFARVVHPTALWSDRQKYNRALDTLFSPNVTLQTLTLENHIPEFAFNDDWCFHRPPSSLRLPPLHAFAVDAHTMDVREDDDDPATLSALEHIDILSLLNPTTSARHPHCDVVANTMTSRVTSFCFAHHRLTAVDSEYVQHSHTINGLALSPAGDFVISVASDRAIKRWHAQTGAHEVTTRDAHAHPILCCALAAHPSDVKIQFLATGSADASVKIWNVSDMTTLFTLLGHYDSVTSLSFSPSRHALYSTSLDMRVILWQIVPTVPDAPRPPTIVAVHCHAIEIAWSEPLGNGAPILLYEIRTSRDHGPFEAPMQVRPDETVCCMDALDPGIVYAFRVAARNHVGLGDFSESSPPVETHAYRPSKVQKPCAVGSVTTHSVVLEWLPPLANGSPISHYHFCCVPEDTLGTEDVIHEVIPMDAIAGQSRAAREAAEAAFVRKLEERAERDAERATRLKSKKALEKSMKLQLQARARLEKQRRQEEKAVPTALLKYTLTCVLPGTIYQFQLAAENRCGVADFSIPSMYIKTESCEPNAPDQPTLSHITPTTVQLHWQPPRANGSDVVQYTLEWLHDGDTTSLDVLARTLATPHYTLSPLRPGKDVCARLRASNVIDKKVRTSEWSPWSPTVTTLPTTPSAVAQPLLHHPTSHSMHVAFSAPCDNGRPIEAYHATLCAQETAFGVVSHRLVRSYVWRDTATFAIELVKLDAATTHVVRIAAENVLGVGDYSAWSLPLRTKTAVVPAPVPEAPTLDEVQPTCARLNWQVPVHNGGSPLVGYVVEYTIDGGERISLRVPRVSLDLRLDFLKPKTNYVLRVAAINAVGTSPFSIDSTPLLTPSLVEYTLRTYFANRPDEEHVAARCLQRCYRASAARQAAKQAHAAYLSAWLRSWNLL</sequence>
<evidence type="ECO:0000256" key="3">
    <source>
        <dbReference type="PROSITE-ProRule" id="PRU00221"/>
    </source>
</evidence>
<dbReference type="eggNOG" id="KOG0613">
    <property type="taxonomic scope" value="Eukaryota"/>
</dbReference>
<feature type="domain" description="Fibronectin type-III" evidence="6">
    <location>
        <begin position="1104"/>
        <end position="1197"/>
    </location>
</feature>
<evidence type="ECO:0000256" key="5">
    <source>
        <dbReference type="SAM" id="MobiDB-lite"/>
    </source>
</evidence>
<dbReference type="Gene3D" id="2.60.40.10">
    <property type="entry name" value="Immunoglobulins"/>
    <property type="match status" value="5"/>
</dbReference>
<gene>
    <name evidence="7" type="ORF">SDRG_02739</name>
</gene>
<name>T0QPP5_SAPDV</name>
<dbReference type="SMART" id="SM00060">
    <property type="entry name" value="FN3"/>
    <property type="match status" value="5"/>
</dbReference>
<evidence type="ECO:0000313" key="7">
    <source>
        <dbReference type="EMBL" id="EQC40084.1"/>
    </source>
</evidence>
<dbReference type="Proteomes" id="UP000030762">
    <property type="component" value="Unassembled WGS sequence"/>
</dbReference>
<dbReference type="PROSITE" id="PS50853">
    <property type="entry name" value="FN3"/>
    <property type="match status" value="4"/>
</dbReference>
<dbReference type="PANTHER" id="PTHR13817:SF73">
    <property type="entry name" value="FIBRONECTIN TYPE-III DOMAIN-CONTAINING PROTEIN"/>
    <property type="match status" value="1"/>
</dbReference>
<dbReference type="AlphaFoldDB" id="T0QPP5"/>
<dbReference type="Pfam" id="PF00041">
    <property type="entry name" value="fn3"/>
    <property type="match status" value="3"/>
</dbReference>
<evidence type="ECO:0000256" key="2">
    <source>
        <dbReference type="ARBA" id="ARBA00022737"/>
    </source>
</evidence>
<protein>
    <recommendedName>
        <fullName evidence="6">Fibronectin type-III domain-containing protein</fullName>
    </recommendedName>
</protein>
<dbReference type="Pfam" id="PF00400">
    <property type="entry name" value="WD40"/>
    <property type="match status" value="4"/>
</dbReference>
<dbReference type="SUPFAM" id="SSF49265">
    <property type="entry name" value="Fibronectin type III"/>
    <property type="match status" value="3"/>
</dbReference>
<dbReference type="Gene3D" id="2.130.10.10">
    <property type="entry name" value="YVTN repeat-like/Quinoprotein amine dehydrogenase"/>
    <property type="match status" value="2"/>
</dbReference>
<reference evidence="7 8" key="1">
    <citation type="submission" date="2012-04" db="EMBL/GenBank/DDBJ databases">
        <title>The Genome Sequence of Saprolegnia declina VS20.</title>
        <authorList>
            <consortium name="The Broad Institute Genome Sequencing Platform"/>
            <person name="Russ C."/>
            <person name="Nusbaum C."/>
            <person name="Tyler B."/>
            <person name="van West P."/>
            <person name="Dieguez-Uribeondo J."/>
            <person name="de Bruijn I."/>
            <person name="Tripathy S."/>
            <person name="Jiang R."/>
            <person name="Young S.K."/>
            <person name="Zeng Q."/>
            <person name="Gargeya S."/>
            <person name="Fitzgerald M."/>
            <person name="Haas B."/>
            <person name="Abouelleil A."/>
            <person name="Alvarado L."/>
            <person name="Arachchi H.M."/>
            <person name="Berlin A."/>
            <person name="Chapman S.B."/>
            <person name="Goldberg J."/>
            <person name="Griggs A."/>
            <person name="Gujja S."/>
            <person name="Hansen M."/>
            <person name="Howarth C."/>
            <person name="Imamovic A."/>
            <person name="Larimer J."/>
            <person name="McCowen C."/>
            <person name="Montmayeur A."/>
            <person name="Murphy C."/>
            <person name="Neiman D."/>
            <person name="Pearson M."/>
            <person name="Priest M."/>
            <person name="Roberts A."/>
            <person name="Saif S."/>
            <person name="Shea T."/>
            <person name="Sisk P."/>
            <person name="Sykes S."/>
            <person name="Wortman J."/>
            <person name="Nusbaum C."/>
            <person name="Birren B."/>
        </authorList>
    </citation>
    <scope>NUCLEOTIDE SEQUENCE [LARGE SCALE GENOMIC DNA]</scope>
    <source>
        <strain evidence="7 8">VS20</strain>
    </source>
</reference>
<accession>T0QPP5</accession>
<dbReference type="InterPro" id="IPR013783">
    <property type="entry name" value="Ig-like_fold"/>
</dbReference>
<dbReference type="InterPro" id="IPR019775">
    <property type="entry name" value="WD40_repeat_CS"/>
</dbReference>
<dbReference type="CDD" id="cd00063">
    <property type="entry name" value="FN3"/>
    <property type="match status" value="4"/>
</dbReference>
<dbReference type="SMART" id="SM00320">
    <property type="entry name" value="WD40"/>
    <property type="match status" value="6"/>
</dbReference>
<dbReference type="SUPFAM" id="SSF50978">
    <property type="entry name" value="WD40 repeat-like"/>
    <property type="match status" value="1"/>
</dbReference>
<keyword evidence="4" id="KW-0175">Coiled coil</keyword>
<dbReference type="PROSITE" id="PS50294">
    <property type="entry name" value="WD_REPEATS_REGION"/>
    <property type="match status" value="3"/>
</dbReference>
<dbReference type="InterPro" id="IPR036322">
    <property type="entry name" value="WD40_repeat_dom_sf"/>
</dbReference>
<keyword evidence="2" id="KW-0677">Repeat</keyword>
<feature type="domain" description="Fibronectin type-III" evidence="6">
    <location>
        <begin position="628"/>
        <end position="721"/>
    </location>
</feature>
<organism evidence="7 8">
    <name type="scientific">Saprolegnia diclina (strain VS20)</name>
    <dbReference type="NCBI Taxonomy" id="1156394"/>
    <lineage>
        <taxon>Eukaryota</taxon>
        <taxon>Sar</taxon>
        <taxon>Stramenopiles</taxon>
        <taxon>Oomycota</taxon>
        <taxon>Saprolegniomycetes</taxon>
        <taxon>Saprolegniales</taxon>
        <taxon>Saprolegniaceae</taxon>
        <taxon>Saprolegnia</taxon>
    </lineage>
</organism>
<dbReference type="eggNOG" id="KOG4155">
    <property type="taxonomic scope" value="Eukaryota"/>
</dbReference>
<dbReference type="InterPro" id="IPR003961">
    <property type="entry name" value="FN3_dom"/>
</dbReference>
<evidence type="ECO:0000256" key="4">
    <source>
        <dbReference type="SAM" id="Coils"/>
    </source>
</evidence>
<dbReference type="RefSeq" id="XP_008606558.1">
    <property type="nucleotide sequence ID" value="XM_008608336.1"/>
</dbReference>
<evidence type="ECO:0000313" key="8">
    <source>
        <dbReference type="Proteomes" id="UP000030762"/>
    </source>
</evidence>
<feature type="region of interest" description="Disordered" evidence="5">
    <location>
        <begin position="298"/>
        <end position="319"/>
    </location>
</feature>
<feature type="domain" description="Fibronectin type-III" evidence="6">
    <location>
        <begin position="997"/>
        <end position="1098"/>
    </location>
</feature>
<evidence type="ECO:0000259" key="6">
    <source>
        <dbReference type="PROSITE" id="PS50853"/>
    </source>
</evidence>
<dbReference type="EMBL" id="JH767137">
    <property type="protein sequence ID" value="EQC40084.1"/>
    <property type="molecule type" value="Genomic_DNA"/>
</dbReference>
<dbReference type="OrthoDB" id="504170at2759"/>
<dbReference type="VEuPathDB" id="FungiDB:SDRG_02739"/>
<feature type="repeat" description="WD" evidence="3">
    <location>
        <begin position="498"/>
        <end position="539"/>
    </location>
</feature>
<feature type="repeat" description="WD" evidence="3">
    <location>
        <begin position="563"/>
        <end position="587"/>
    </location>
</feature>
<dbReference type="PROSITE" id="PS50082">
    <property type="entry name" value="WD_REPEATS_2"/>
    <property type="match status" value="4"/>
</dbReference>
<keyword evidence="1 3" id="KW-0853">WD repeat</keyword>
<dbReference type="eggNOG" id="KOG0274">
    <property type="taxonomic scope" value="Eukaryota"/>
</dbReference>
<dbReference type="InParanoid" id="T0QPP5"/>
<proteinExistence type="predicted"/>
<feature type="repeat" description="WD" evidence="3">
    <location>
        <begin position="588"/>
        <end position="621"/>
    </location>
</feature>
<dbReference type="PROSITE" id="PS00678">
    <property type="entry name" value="WD_REPEATS_1"/>
    <property type="match status" value="1"/>
</dbReference>
<feature type="repeat" description="WD" evidence="3">
    <location>
        <begin position="159"/>
        <end position="200"/>
    </location>
</feature>
<dbReference type="STRING" id="1156394.T0QPP5"/>
<dbReference type="InterPro" id="IPR001680">
    <property type="entry name" value="WD40_rpt"/>
</dbReference>
<dbReference type="PANTHER" id="PTHR13817">
    <property type="entry name" value="TITIN"/>
    <property type="match status" value="1"/>
</dbReference>
<feature type="coiled-coil region" evidence="4">
    <location>
        <begin position="798"/>
        <end position="845"/>
    </location>
</feature>
<feature type="region of interest" description="Disordered" evidence="5">
    <location>
        <begin position="246"/>
        <end position="269"/>
    </location>
</feature>
<dbReference type="OMA" id="FAFNDDW"/>
<dbReference type="GeneID" id="19943466"/>
<dbReference type="InterPro" id="IPR015943">
    <property type="entry name" value="WD40/YVTN_repeat-like_dom_sf"/>
</dbReference>